<dbReference type="Gene3D" id="1.10.10.60">
    <property type="entry name" value="Homeodomain-like"/>
    <property type="match status" value="1"/>
</dbReference>
<dbReference type="Pfam" id="PF12625">
    <property type="entry name" value="Arabinose_bd"/>
    <property type="match status" value="1"/>
</dbReference>
<gene>
    <name evidence="6" type="ORF">GFH30_07620</name>
    <name evidence="5" type="ORF">GHJ48_01985</name>
</gene>
<evidence type="ECO:0000256" key="3">
    <source>
        <dbReference type="ARBA" id="ARBA00023163"/>
    </source>
</evidence>
<keyword evidence="1" id="KW-0805">Transcription regulation</keyword>
<evidence type="ECO:0000256" key="1">
    <source>
        <dbReference type="ARBA" id="ARBA00023015"/>
    </source>
</evidence>
<proteinExistence type="predicted"/>
<evidence type="ECO:0000313" key="6">
    <source>
        <dbReference type="EMBL" id="QGA11268.1"/>
    </source>
</evidence>
<evidence type="ECO:0000313" key="8">
    <source>
        <dbReference type="Proteomes" id="UP000480556"/>
    </source>
</evidence>
<reference evidence="7 8" key="1">
    <citation type="submission" date="2019-10" db="EMBL/GenBank/DDBJ databases">
        <authorList>
            <person name="Dong K."/>
        </authorList>
    </citation>
    <scope>NUCLEOTIDE SEQUENCE [LARGE SCALE GENOMIC DNA]</scope>
    <source>
        <strain evidence="7">dk386</strain>
        <strain evidence="6">Dk386</strain>
        <strain evidence="8">dk771</strain>
        <strain evidence="5">Dk771</strain>
    </source>
</reference>
<dbReference type="InterPro" id="IPR032687">
    <property type="entry name" value="AraC-type_N"/>
</dbReference>
<dbReference type="GO" id="GO:0005829">
    <property type="term" value="C:cytosol"/>
    <property type="evidence" value="ECO:0007669"/>
    <property type="project" value="TreeGrafter"/>
</dbReference>
<dbReference type="InterPro" id="IPR018060">
    <property type="entry name" value="HTH_AraC"/>
</dbReference>
<dbReference type="GO" id="GO:0003700">
    <property type="term" value="F:DNA-binding transcription factor activity"/>
    <property type="evidence" value="ECO:0007669"/>
    <property type="project" value="InterPro"/>
</dbReference>
<evidence type="ECO:0000259" key="4">
    <source>
        <dbReference type="PROSITE" id="PS01124"/>
    </source>
</evidence>
<dbReference type="SUPFAM" id="SSF46689">
    <property type="entry name" value="Homeodomain-like"/>
    <property type="match status" value="1"/>
</dbReference>
<keyword evidence="2" id="KW-0238">DNA-binding</keyword>
<dbReference type="InterPro" id="IPR009057">
    <property type="entry name" value="Homeodomain-like_sf"/>
</dbReference>
<accession>A0A5Q0P6E9</accession>
<dbReference type="AlphaFoldDB" id="A0A5Q0P6E9"/>
<dbReference type="PROSITE" id="PS01124">
    <property type="entry name" value="HTH_ARAC_FAMILY_2"/>
    <property type="match status" value="1"/>
</dbReference>
<dbReference type="PANTHER" id="PTHR47894">
    <property type="entry name" value="HTH-TYPE TRANSCRIPTIONAL REGULATOR GADX"/>
    <property type="match status" value="1"/>
</dbReference>
<feature type="domain" description="HTH araC/xylS-type" evidence="4">
    <location>
        <begin position="239"/>
        <end position="335"/>
    </location>
</feature>
<dbReference type="Proteomes" id="UP000327478">
    <property type="component" value="Chromosome"/>
</dbReference>
<dbReference type="Proteomes" id="UP000480556">
    <property type="component" value="Unassembled WGS sequence"/>
</dbReference>
<organism evidence="5 8">
    <name type="scientific">Acinetobacter wanghuae</name>
    <dbReference type="NCBI Taxonomy" id="2662362"/>
    <lineage>
        <taxon>Bacteria</taxon>
        <taxon>Pseudomonadati</taxon>
        <taxon>Pseudomonadota</taxon>
        <taxon>Gammaproteobacteria</taxon>
        <taxon>Moraxellales</taxon>
        <taxon>Moraxellaceae</taxon>
        <taxon>Acinetobacter</taxon>
    </lineage>
</organism>
<sequence length="335" mass="38148">MKRSILSLIYLIQGMRKAGIDVDQKLQSIGLRVDALDPSSIIHPSLEHDVLKVVGDGIEPLKGLFVGQHYALAGYGPLLMLLVTSPTVRHALNEGIRFQQLTHLTGELSLEFKQHQIALCYTPKNLTDELSVLMAQSEISGTFKFIGDLYKMMGLPAPELNIELPFQYPDNAADLKQYHDYYGTHVEFDAPRAAFWFDQAVLNVKIPSADSITFAIYEKKCIAELERLNEDEDVPSLLQRVHDYLELQSGLMPSMAETAQALNVPERTLRHQLQQLGTSYKQIREEIIKDKALRMIEYKQYSIEMIAELLGYSEPAAFNHAFKRWFGQSPRQYFK</sequence>
<dbReference type="RefSeq" id="WP_153371660.1">
    <property type="nucleotide sequence ID" value="NZ_CP045650.1"/>
</dbReference>
<keyword evidence="7" id="KW-1185">Reference proteome</keyword>
<keyword evidence="3" id="KW-0804">Transcription</keyword>
<dbReference type="GO" id="GO:0000976">
    <property type="term" value="F:transcription cis-regulatory region binding"/>
    <property type="evidence" value="ECO:0007669"/>
    <property type="project" value="TreeGrafter"/>
</dbReference>
<protein>
    <submittedName>
        <fullName evidence="5">Helix-turn-helix domain-containing protein</fullName>
    </submittedName>
</protein>
<evidence type="ECO:0000313" key="7">
    <source>
        <dbReference type="Proteomes" id="UP000327478"/>
    </source>
</evidence>
<dbReference type="SMART" id="SM00342">
    <property type="entry name" value="HTH_ARAC"/>
    <property type="match status" value="1"/>
</dbReference>
<dbReference type="EMBL" id="WITK01000002">
    <property type="protein sequence ID" value="MQW91180.1"/>
    <property type="molecule type" value="Genomic_DNA"/>
</dbReference>
<dbReference type="EMBL" id="CP045650">
    <property type="protein sequence ID" value="QGA11268.1"/>
    <property type="molecule type" value="Genomic_DNA"/>
</dbReference>
<dbReference type="Pfam" id="PF12833">
    <property type="entry name" value="HTH_18"/>
    <property type="match status" value="1"/>
</dbReference>
<evidence type="ECO:0000256" key="2">
    <source>
        <dbReference type="ARBA" id="ARBA00023125"/>
    </source>
</evidence>
<dbReference type="PANTHER" id="PTHR47894:SF1">
    <property type="entry name" value="HTH-TYPE TRANSCRIPTIONAL REGULATOR VQSM"/>
    <property type="match status" value="1"/>
</dbReference>
<evidence type="ECO:0000313" key="5">
    <source>
        <dbReference type="EMBL" id="MQW91180.1"/>
    </source>
</evidence>
<name>A0A5Q0P6E9_9GAMM</name>